<protein>
    <submittedName>
        <fullName evidence="1">Uncharacterized protein</fullName>
    </submittedName>
</protein>
<name>A0A060R5Y1_9BACT</name>
<proteinExistence type="predicted"/>
<evidence type="ECO:0000313" key="1">
    <source>
        <dbReference type="EMBL" id="CDN30257.1"/>
    </source>
</evidence>
<dbReference type="KEGG" id="rbc:BN938_0151"/>
<organism evidence="1 2">
    <name type="scientific">Mucinivorans hirudinis</name>
    <dbReference type="NCBI Taxonomy" id="1433126"/>
    <lineage>
        <taxon>Bacteria</taxon>
        <taxon>Pseudomonadati</taxon>
        <taxon>Bacteroidota</taxon>
        <taxon>Bacteroidia</taxon>
        <taxon>Bacteroidales</taxon>
        <taxon>Rikenellaceae</taxon>
        <taxon>Mucinivorans</taxon>
    </lineage>
</organism>
<dbReference type="STRING" id="1433126.BN938_0151"/>
<gene>
    <name evidence="1" type="ORF">BN938_0151</name>
</gene>
<evidence type="ECO:0000313" key="2">
    <source>
        <dbReference type="Proteomes" id="UP000027616"/>
    </source>
</evidence>
<keyword evidence="2" id="KW-1185">Reference proteome</keyword>
<sequence length="46" mass="5324">MKAEWYFPANISLDSPRVLISILRTFFMISSSIVVIRDLCFVICDL</sequence>
<dbReference type="Proteomes" id="UP000027616">
    <property type="component" value="Chromosome I"/>
</dbReference>
<dbReference type="EMBL" id="HG934468">
    <property type="protein sequence ID" value="CDN30257.1"/>
    <property type="molecule type" value="Genomic_DNA"/>
</dbReference>
<dbReference type="AlphaFoldDB" id="A0A060R5Y1"/>
<reference evidence="1 2" key="1">
    <citation type="journal article" date="2015" name="Genome Announc.">
        <title>Complete Genome Sequence of the Novel Leech Symbiont Mucinivorans hirudinis M3T.</title>
        <authorList>
            <person name="Nelson M.C."/>
            <person name="Bomar L."/>
            <person name="Graf J."/>
        </authorList>
    </citation>
    <scope>NUCLEOTIDE SEQUENCE [LARGE SCALE GENOMIC DNA]</scope>
    <source>
        <strain evidence="2">M3</strain>
    </source>
</reference>
<dbReference type="HOGENOM" id="CLU_3185962_0_0_10"/>
<accession>A0A060R5Y1</accession>